<dbReference type="Proteomes" id="UP000824221">
    <property type="component" value="Unassembled WGS sequence"/>
</dbReference>
<feature type="signal peptide" evidence="3">
    <location>
        <begin position="1"/>
        <end position="20"/>
    </location>
</feature>
<evidence type="ECO:0000256" key="1">
    <source>
        <dbReference type="SAM" id="MobiDB-lite"/>
    </source>
</evidence>
<comment type="caution">
    <text evidence="4">The sequence shown here is derived from an EMBL/GenBank/DDBJ whole genome shotgun (WGS) entry which is preliminary data.</text>
</comment>
<gene>
    <name evidence="4" type="ORF">H9797_07470</name>
</gene>
<keyword evidence="2" id="KW-1133">Transmembrane helix</keyword>
<evidence type="ECO:0000313" key="4">
    <source>
        <dbReference type="EMBL" id="HJA03196.1"/>
    </source>
</evidence>
<feature type="region of interest" description="Disordered" evidence="1">
    <location>
        <begin position="215"/>
        <end position="266"/>
    </location>
</feature>
<feature type="transmembrane region" description="Helical" evidence="2">
    <location>
        <begin position="271"/>
        <end position="293"/>
    </location>
</feature>
<reference evidence="4" key="1">
    <citation type="journal article" date="2021" name="PeerJ">
        <title>Extensive microbial diversity within the chicken gut microbiome revealed by metagenomics and culture.</title>
        <authorList>
            <person name="Gilroy R."/>
            <person name="Ravi A."/>
            <person name="Getino M."/>
            <person name="Pursley I."/>
            <person name="Horton D.L."/>
            <person name="Alikhan N.F."/>
            <person name="Baker D."/>
            <person name="Gharbi K."/>
            <person name="Hall N."/>
            <person name="Watson M."/>
            <person name="Adriaenssens E.M."/>
            <person name="Foster-Nyarko E."/>
            <person name="Jarju S."/>
            <person name="Secka A."/>
            <person name="Antonio M."/>
            <person name="Oren A."/>
            <person name="Chaudhuri R.R."/>
            <person name="La Ragione R."/>
            <person name="Hildebrand F."/>
            <person name="Pallen M.J."/>
        </authorList>
    </citation>
    <scope>NUCLEOTIDE SEQUENCE</scope>
    <source>
        <strain evidence="4">CHK156-179</strain>
    </source>
</reference>
<reference evidence="4" key="2">
    <citation type="submission" date="2021-04" db="EMBL/GenBank/DDBJ databases">
        <authorList>
            <person name="Gilroy R."/>
        </authorList>
    </citation>
    <scope>NUCLEOTIDE SEQUENCE</scope>
    <source>
        <strain evidence="4">CHK156-179</strain>
    </source>
</reference>
<feature type="chain" id="PRO_5039153280" evidence="3">
    <location>
        <begin position="21"/>
        <end position="302"/>
    </location>
</feature>
<proteinExistence type="predicted"/>
<keyword evidence="3" id="KW-0732">Signal</keyword>
<keyword evidence="2" id="KW-0472">Membrane</keyword>
<dbReference type="EMBL" id="DXAJ01000112">
    <property type="protein sequence ID" value="HJA03196.1"/>
    <property type="molecule type" value="Genomic_DNA"/>
</dbReference>
<evidence type="ECO:0000256" key="2">
    <source>
        <dbReference type="SAM" id="Phobius"/>
    </source>
</evidence>
<evidence type="ECO:0000313" key="5">
    <source>
        <dbReference type="Proteomes" id="UP000824221"/>
    </source>
</evidence>
<keyword evidence="2" id="KW-0812">Transmembrane</keyword>
<sequence>MKKKLLALIPLAGIMIAALTGCQAGLVNTDLTMYSDGSGTKTIAVEVLGDNSVIPGTENNESPSTVGNNSKFLLIGGDELAAKIKSYSALEDVEVTADVNGEDTVITLTYEFDSIDDYNAKTKTLAKDRAEDIVDATFTDNGDGTYTLREWADNAENTVYNIFESLFNDPEAFDPTGAGDLDLTQPQYGVKEIFKIMTVSVTLGDDTQTETLFEYDNSGTGSGNVTDYPDWVEVTGTPAEKGSTPAPGPGDEDEQPGGETEEPSGGLSTGAIVGIVIAAVVVVAAIVAVVVVVSKKNGKKEN</sequence>
<protein>
    <submittedName>
        <fullName evidence="4">Uncharacterized protein</fullName>
    </submittedName>
</protein>
<feature type="compositionally biased region" description="Acidic residues" evidence="1">
    <location>
        <begin position="250"/>
        <end position="262"/>
    </location>
</feature>
<accession>A0A9D2KGC6</accession>
<dbReference type="PROSITE" id="PS51257">
    <property type="entry name" value="PROKAR_LIPOPROTEIN"/>
    <property type="match status" value="1"/>
</dbReference>
<dbReference type="AlphaFoldDB" id="A0A9D2KGC6"/>
<name>A0A9D2KGC6_9FIRM</name>
<organism evidence="4 5">
    <name type="scientific">Candidatus Gallimonas gallistercoris</name>
    <dbReference type="NCBI Taxonomy" id="2838602"/>
    <lineage>
        <taxon>Bacteria</taxon>
        <taxon>Bacillati</taxon>
        <taxon>Bacillota</taxon>
        <taxon>Clostridia</taxon>
        <taxon>Candidatus Gallimonas</taxon>
    </lineage>
</organism>
<evidence type="ECO:0000256" key="3">
    <source>
        <dbReference type="SAM" id="SignalP"/>
    </source>
</evidence>
<feature type="compositionally biased region" description="Polar residues" evidence="1">
    <location>
        <begin position="215"/>
        <end position="225"/>
    </location>
</feature>